<evidence type="ECO:0000313" key="2">
    <source>
        <dbReference type="EMBL" id="ASM71306.1"/>
    </source>
</evidence>
<dbReference type="EC" id="1.7.-.-" evidence="2"/>
<dbReference type="AlphaFoldDB" id="A0A221JX60"/>
<gene>
    <name evidence="2" type="primary">azr</name>
    <name evidence="2" type="ORF">SULPSESMR1_00472</name>
</gene>
<dbReference type="GO" id="GO:0010181">
    <property type="term" value="F:FMN binding"/>
    <property type="evidence" value="ECO:0007669"/>
    <property type="project" value="TreeGrafter"/>
</dbReference>
<dbReference type="SUPFAM" id="SSF52218">
    <property type="entry name" value="Flavoproteins"/>
    <property type="match status" value="1"/>
</dbReference>
<keyword evidence="3" id="KW-1185">Reference proteome</keyword>
<protein>
    <submittedName>
        <fullName evidence="2">FMN-dependent NADPH-azoreductase</fullName>
        <ecNumber evidence="2">1.7.-.-</ecNumber>
    </submittedName>
</protein>
<dbReference type="InterPro" id="IPR029039">
    <property type="entry name" value="Flavoprotein-like_sf"/>
</dbReference>
<dbReference type="RefSeq" id="WP_089422087.1">
    <property type="nucleotide sequence ID" value="NZ_CP022415.1"/>
</dbReference>
<organism evidence="2 3">
    <name type="scientific">Pseudosulfitobacter pseudonitzschiae</name>
    <dbReference type="NCBI Taxonomy" id="1402135"/>
    <lineage>
        <taxon>Bacteria</taxon>
        <taxon>Pseudomonadati</taxon>
        <taxon>Pseudomonadota</taxon>
        <taxon>Alphaproteobacteria</taxon>
        <taxon>Rhodobacterales</taxon>
        <taxon>Roseobacteraceae</taxon>
        <taxon>Pseudosulfitobacter</taxon>
    </lineage>
</organism>
<dbReference type="OrthoDB" id="9812295at2"/>
<dbReference type="GO" id="GO:0005829">
    <property type="term" value="C:cytosol"/>
    <property type="evidence" value="ECO:0007669"/>
    <property type="project" value="TreeGrafter"/>
</dbReference>
<dbReference type="GO" id="GO:0016491">
    <property type="term" value="F:oxidoreductase activity"/>
    <property type="evidence" value="ECO:0007669"/>
    <property type="project" value="UniProtKB-KW"/>
</dbReference>
<proteinExistence type="predicted"/>
<reference evidence="2 3" key="1">
    <citation type="submission" date="2017-07" db="EMBL/GenBank/DDBJ databases">
        <title>Genome Sequence of Sulfitobacter pseudonitzschiae Strain SMR1 Isolated from a culture of the Diatom Skeletonema marinoi.</title>
        <authorList>
            <person name="Topel M."/>
            <person name="Pinder M.I.M."/>
            <person name="Johansson O.N."/>
            <person name="Kourtchenko O."/>
            <person name="Godhe A."/>
            <person name="Clarke A.K."/>
        </authorList>
    </citation>
    <scope>NUCLEOTIDE SEQUENCE [LARGE SCALE GENOMIC DNA]</scope>
    <source>
        <strain evidence="2 3">SMR1</strain>
    </source>
</reference>
<sequence length="188" mass="21015">MTELRIAVIVGSTRERRFAKTVADWFVGRARLQEGVKIDVIDLEVAGLPAILNFDNDAATEAYVQRIAGADAFVMITPEYNHSYPASLKQAIDVAQEEWHAKPVAFLSYGGMGGGIRAVEHLRAVMPEVHATTIRNTISLHNVWGLFDDEGNFREPERYNKSVDAMFHQLIWWARALSEAKAKTPYAA</sequence>
<dbReference type="InterPro" id="IPR050712">
    <property type="entry name" value="NAD(P)H-dep_reductase"/>
</dbReference>
<dbReference type="Gene3D" id="3.40.50.360">
    <property type="match status" value="1"/>
</dbReference>
<dbReference type="KEGG" id="spse:SULPSESMR1_00472"/>
<dbReference type="InterPro" id="IPR005025">
    <property type="entry name" value="FMN_Rdtase-like_dom"/>
</dbReference>
<dbReference type="Proteomes" id="UP000199754">
    <property type="component" value="Chromosome"/>
</dbReference>
<feature type="domain" description="NADPH-dependent FMN reductase-like" evidence="1">
    <location>
        <begin position="5"/>
        <end position="144"/>
    </location>
</feature>
<dbReference type="EMBL" id="CP022415">
    <property type="protein sequence ID" value="ASM71306.1"/>
    <property type="molecule type" value="Genomic_DNA"/>
</dbReference>
<dbReference type="PANTHER" id="PTHR30543:SF21">
    <property type="entry name" value="NAD(P)H-DEPENDENT FMN REDUCTASE LOT6"/>
    <property type="match status" value="1"/>
</dbReference>
<keyword evidence="2" id="KW-0560">Oxidoreductase</keyword>
<dbReference type="PANTHER" id="PTHR30543">
    <property type="entry name" value="CHROMATE REDUCTASE"/>
    <property type="match status" value="1"/>
</dbReference>
<accession>A0A221JX60</accession>
<evidence type="ECO:0000259" key="1">
    <source>
        <dbReference type="Pfam" id="PF03358"/>
    </source>
</evidence>
<name>A0A221JX60_9RHOB</name>
<dbReference type="Pfam" id="PF03358">
    <property type="entry name" value="FMN_red"/>
    <property type="match status" value="1"/>
</dbReference>
<evidence type="ECO:0000313" key="3">
    <source>
        <dbReference type="Proteomes" id="UP000199754"/>
    </source>
</evidence>